<dbReference type="SUPFAM" id="SSF54523">
    <property type="entry name" value="Pili subunits"/>
    <property type="match status" value="1"/>
</dbReference>
<keyword evidence="1" id="KW-0812">Transmembrane</keyword>
<dbReference type="NCBIfam" id="TIGR02532">
    <property type="entry name" value="IV_pilin_GFxxxE"/>
    <property type="match status" value="1"/>
</dbReference>
<evidence type="ECO:0000256" key="1">
    <source>
        <dbReference type="SAM" id="Phobius"/>
    </source>
</evidence>
<protein>
    <submittedName>
        <fullName evidence="2">Prepilin-type N-terminal cleavage/methylation domain-containing protein</fullName>
    </submittedName>
</protein>
<proteinExistence type="predicted"/>
<organism evidence="2 3">
    <name type="scientific">Sulfurimonas lithotrophica</name>
    <dbReference type="NCBI Taxonomy" id="2590022"/>
    <lineage>
        <taxon>Bacteria</taxon>
        <taxon>Pseudomonadati</taxon>
        <taxon>Campylobacterota</taxon>
        <taxon>Epsilonproteobacteria</taxon>
        <taxon>Campylobacterales</taxon>
        <taxon>Sulfurimonadaceae</taxon>
        <taxon>Sulfurimonas</taxon>
    </lineage>
</organism>
<feature type="transmembrane region" description="Helical" evidence="1">
    <location>
        <begin position="6"/>
        <end position="26"/>
    </location>
</feature>
<gene>
    <name evidence="2" type="ORF">FJR48_01015</name>
</gene>
<sequence>MVRSAFTLIELLISITILSILMLALYKAYDALNISNEIYKEKSQAIKSIELKKRTIYLDFALSVKKDDKDRVTYLEKDTEEDIVTFAGSNSIHKRYNPYITYLVKNKILYRVESLQEIKEYPFAADIRADIDVMGEVKKFKVFKSKNNDSYLIDARFKDENNILLKVKALNEI</sequence>
<keyword evidence="3" id="KW-1185">Reference proteome</keyword>
<name>A0A5P8NY86_9BACT</name>
<dbReference type="KEGG" id="sulg:FJR48_01015"/>
<dbReference type="Proteomes" id="UP000326944">
    <property type="component" value="Chromosome"/>
</dbReference>
<dbReference type="InterPro" id="IPR045584">
    <property type="entry name" value="Pilin-like"/>
</dbReference>
<dbReference type="Pfam" id="PF07963">
    <property type="entry name" value="N_methyl"/>
    <property type="match status" value="1"/>
</dbReference>
<dbReference type="InterPro" id="IPR012902">
    <property type="entry name" value="N_methyl_site"/>
</dbReference>
<reference evidence="2 3" key="1">
    <citation type="submission" date="2019-09" db="EMBL/GenBank/DDBJ databases">
        <title>Sulfurimonas gotlandica sp. nov., a chemoautotrophic and psychrotolerant epsilonproteobacterium isolated from a pelagic redoxcline, and an emended description of the genus Sulfurimonas.</title>
        <authorList>
            <person name="Wang S."/>
            <person name="Jiang L."/>
            <person name="Shao S."/>
        </authorList>
    </citation>
    <scope>NUCLEOTIDE SEQUENCE [LARGE SCALE GENOMIC DNA]</scope>
    <source>
        <strain evidence="2 3">GYSZ_1</strain>
    </source>
</reference>
<dbReference type="EMBL" id="CP043617">
    <property type="protein sequence ID" value="QFR48379.1"/>
    <property type="molecule type" value="Genomic_DNA"/>
</dbReference>
<keyword evidence="1" id="KW-0472">Membrane</keyword>
<dbReference type="OrthoDB" id="9887655at2"/>
<evidence type="ECO:0000313" key="2">
    <source>
        <dbReference type="EMBL" id="QFR48379.1"/>
    </source>
</evidence>
<accession>A0A5P8NY86</accession>
<keyword evidence="1" id="KW-1133">Transmembrane helix</keyword>
<evidence type="ECO:0000313" key="3">
    <source>
        <dbReference type="Proteomes" id="UP000326944"/>
    </source>
</evidence>
<dbReference type="AlphaFoldDB" id="A0A5P8NY86"/>